<dbReference type="EMBL" id="SACK01000001">
    <property type="protein sequence ID" value="RVU02714.1"/>
    <property type="molecule type" value="Genomic_DNA"/>
</dbReference>
<organism evidence="4 5">
    <name type="scientific">Mucilaginibacter limnophilus</name>
    <dbReference type="NCBI Taxonomy" id="1932778"/>
    <lineage>
        <taxon>Bacteria</taxon>
        <taxon>Pseudomonadati</taxon>
        <taxon>Bacteroidota</taxon>
        <taxon>Sphingobacteriia</taxon>
        <taxon>Sphingobacteriales</taxon>
        <taxon>Sphingobacteriaceae</taxon>
        <taxon>Mucilaginibacter</taxon>
    </lineage>
</organism>
<dbReference type="PANTHER" id="PTHR33495:SF2">
    <property type="entry name" value="ANTI-SIGMA FACTOR ANTAGONIST TM_1081-RELATED"/>
    <property type="match status" value="1"/>
</dbReference>
<protein>
    <recommendedName>
        <fullName evidence="2">Anti-sigma factor antagonist</fullName>
    </recommendedName>
</protein>
<dbReference type="Proteomes" id="UP000282759">
    <property type="component" value="Unassembled WGS sequence"/>
</dbReference>
<keyword evidence="5" id="KW-1185">Reference proteome</keyword>
<dbReference type="OrthoDB" id="9796076at2"/>
<dbReference type="InterPro" id="IPR002645">
    <property type="entry name" value="STAS_dom"/>
</dbReference>
<gene>
    <name evidence="4" type="ORF">EOD41_01880</name>
</gene>
<dbReference type="GO" id="GO:0043856">
    <property type="term" value="F:anti-sigma factor antagonist activity"/>
    <property type="evidence" value="ECO:0007669"/>
    <property type="project" value="InterPro"/>
</dbReference>
<reference evidence="4 5" key="1">
    <citation type="submission" date="2019-01" db="EMBL/GenBank/DDBJ databases">
        <authorList>
            <person name="Chen W.-M."/>
        </authorList>
    </citation>
    <scope>NUCLEOTIDE SEQUENCE [LARGE SCALE GENOMIC DNA]</scope>
    <source>
        <strain evidence="4 5">YBJ-36</strain>
    </source>
</reference>
<dbReference type="PROSITE" id="PS50801">
    <property type="entry name" value="STAS"/>
    <property type="match status" value="1"/>
</dbReference>
<dbReference type="SUPFAM" id="SSF52091">
    <property type="entry name" value="SpoIIaa-like"/>
    <property type="match status" value="1"/>
</dbReference>
<dbReference type="InterPro" id="IPR003658">
    <property type="entry name" value="Anti-sigma_ant"/>
</dbReference>
<feature type="domain" description="STAS" evidence="3">
    <location>
        <begin position="20"/>
        <end position="111"/>
    </location>
</feature>
<evidence type="ECO:0000313" key="5">
    <source>
        <dbReference type="Proteomes" id="UP000282759"/>
    </source>
</evidence>
<evidence type="ECO:0000313" key="4">
    <source>
        <dbReference type="EMBL" id="RVU02714.1"/>
    </source>
</evidence>
<name>A0A3S2VAC8_9SPHI</name>
<comment type="caution">
    <text evidence="4">The sequence shown here is derived from an EMBL/GenBank/DDBJ whole genome shotgun (WGS) entry which is preliminary data.</text>
</comment>
<dbReference type="PANTHER" id="PTHR33495">
    <property type="entry name" value="ANTI-SIGMA FACTOR ANTAGONIST TM_1081-RELATED-RELATED"/>
    <property type="match status" value="1"/>
</dbReference>
<evidence type="ECO:0000256" key="1">
    <source>
        <dbReference type="ARBA" id="ARBA00009013"/>
    </source>
</evidence>
<evidence type="ECO:0000259" key="3">
    <source>
        <dbReference type="PROSITE" id="PS50801"/>
    </source>
</evidence>
<proteinExistence type="inferred from homology"/>
<dbReference type="AlphaFoldDB" id="A0A3S2VAC8"/>
<dbReference type="Pfam" id="PF01740">
    <property type="entry name" value="STAS"/>
    <property type="match status" value="1"/>
</dbReference>
<dbReference type="InterPro" id="IPR036513">
    <property type="entry name" value="STAS_dom_sf"/>
</dbReference>
<comment type="similarity">
    <text evidence="1 2">Belongs to the anti-sigma-factor antagonist family.</text>
</comment>
<evidence type="ECO:0000256" key="2">
    <source>
        <dbReference type="RuleBase" id="RU003749"/>
    </source>
</evidence>
<dbReference type="Gene3D" id="3.30.750.24">
    <property type="entry name" value="STAS domain"/>
    <property type="match status" value="1"/>
</dbReference>
<dbReference type="CDD" id="cd07043">
    <property type="entry name" value="STAS_anti-anti-sigma_factors"/>
    <property type="match status" value="1"/>
</dbReference>
<accession>A0A3S2VAC8</accession>
<dbReference type="RefSeq" id="WP_127703081.1">
    <property type="nucleotide sequence ID" value="NZ_SACK01000001.1"/>
</dbReference>
<dbReference type="NCBIfam" id="TIGR00377">
    <property type="entry name" value="ant_ant_sig"/>
    <property type="match status" value="1"/>
</dbReference>
<sequence length="111" mass="12612">MIDIQEERPDYLLAKVNLMEANLNNADKFRDELVNLLNKYGKRVVLDLSKITYMDSSFLGALVSALKHAIANSSDVILIHLKKDIHDLFALIRLDKVFKIHKNLEAFTTAG</sequence>